<evidence type="ECO:0000313" key="3">
    <source>
        <dbReference type="Proteomes" id="UP000308768"/>
    </source>
</evidence>
<sequence>MLLTSGQVSMAISSSIVFVFTSLLFLSGYVLQQQTLHSLQAAIKPRLPPTPPPPLPNANSSSTSSSLALSTNDSVNENNIKPRRASTVDSRAHTATQAYLSPKQPPEAAADIDWRTLAHVQLVASHAAVCSAIMLFGDLARQRSPARRVLLFPRSWAVEKRRANKGAVADPYLDTSRRLLRLGARRYGVVLQPVEPLQAGGEGEGVDEDDPSAYSLASLWGLVEFERVLWLRTPGLLLDAAPLDALLAFEPVQGTADIAAEVLLVRPSAEEFNRLAAAAAASSPSKSATGVFQSSTTPLPNVAALLATTAALHNTSDSFNATAYLHAAAYVRIADAGLPGPEFDVLLAAKVRAQPLRTQAERVWSELYERFRQRRMDVCGLDLEPWREGLEGEEDEERKEKKRG</sequence>
<protein>
    <submittedName>
        <fullName evidence="2">Uncharacterized protein</fullName>
    </submittedName>
</protein>
<dbReference type="EMBL" id="NAJN01000195">
    <property type="protein sequence ID" value="TKA77273.1"/>
    <property type="molecule type" value="Genomic_DNA"/>
</dbReference>
<name>A0A4U0XP96_9PEZI</name>
<dbReference type="Gene3D" id="3.90.550.10">
    <property type="entry name" value="Spore Coat Polysaccharide Biosynthesis Protein SpsA, Chain A"/>
    <property type="match status" value="1"/>
</dbReference>
<reference evidence="2 3" key="1">
    <citation type="submission" date="2017-03" db="EMBL/GenBank/DDBJ databases">
        <title>Genomes of endolithic fungi from Antarctica.</title>
        <authorList>
            <person name="Coleine C."/>
            <person name="Masonjones S."/>
            <person name="Stajich J.E."/>
        </authorList>
    </citation>
    <scope>NUCLEOTIDE SEQUENCE [LARGE SCALE GENOMIC DNA]</scope>
    <source>
        <strain evidence="2 3">CCFEE 5187</strain>
    </source>
</reference>
<feature type="region of interest" description="Disordered" evidence="1">
    <location>
        <begin position="44"/>
        <end position="104"/>
    </location>
</feature>
<evidence type="ECO:0000256" key="1">
    <source>
        <dbReference type="SAM" id="MobiDB-lite"/>
    </source>
</evidence>
<dbReference type="OrthoDB" id="5367275at2759"/>
<keyword evidence="3" id="KW-1185">Reference proteome</keyword>
<gene>
    <name evidence="2" type="ORF">B0A49_00972</name>
</gene>
<feature type="compositionally biased region" description="Pro residues" evidence="1">
    <location>
        <begin position="46"/>
        <end position="56"/>
    </location>
</feature>
<dbReference type="Proteomes" id="UP000308768">
    <property type="component" value="Unassembled WGS sequence"/>
</dbReference>
<feature type="compositionally biased region" description="Polar residues" evidence="1">
    <location>
        <begin position="87"/>
        <end position="99"/>
    </location>
</feature>
<evidence type="ECO:0000313" key="2">
    <source>
        <dbReference type="EMBL" id="TKA77273.1"/>
    </source>
</evidence>
<accession>A0A4U0XP96</accession>
<feature type="compositionally biased region" description="Low complexity" evidence="1">
    <location>
        <begin position="57"/>
        <end position="72"/>
    </location>
</feature>
<dbReference type="InterPro" id="IPR029044">
    <property type="entry name" value="Nucleotide-diphossugar_trans"/>
</dbReference>
<proteinExistence type="predicted"/>
<dbReference type="AlphaFoldDB" id="A0A4U0XP96"/>
<organism evidence="2 3">
    <name type="scientific">Cryomyces minteri</name>
    <dbReference type="NCBI Taxonomy" id="331657"/>
    <lineage>
        <taxon>Eukaryota</taxon>
        <taxon>Fungi</taxon>
        <taxon>Dikarya</taxon>
        <taxon>Ascomycota</taxon>
        <taxon>Pezizomycotina</taxon>
        <taxon>Dothideomycetes</taxon>
        <taxon>Dothideomycetes incertae sedis</taxon>
        <taxon>Cryomyces</taxon>
    </lineage>
</organism>
<comment type="caution">
    <text evidence="2">The sequence shown here is derived from an EMBL/GenBank/DDBJ whole genome shotgun (WGS) entry which is preliminary data.</text>
</comment>